<dbReference type="EMBL" id="FOLM01000010">
    <property type="protein sequence ID" value="SFD14199.1"/>
    <property type="molecule type" value="Genomic_DNA"/>
</dbReference>
<dbReference type="OrthoDB" id="3233083at2"/>
<proteinExistence type="predicted"/>
<evidence type="ECO:0000313" key="2">
    <source>
        <dbReference type="EMBL" id="SFD14199.1"/>
    </source>
</evidence>
<dbReference type="Proteomes" id="UP000199207">
    <property type="component" value="Unassembled WGS sequence"/>
</dbReference>
<protein>
    <recommendedName>
        <fullName evidence="4">Terminase small subunit</fullName>
    </recommendedName>
</protein>
<name>A0A1I1PWI1_9ACTN</name>
<gene>
    <name evidence="2" type="ORF">SAMN05421773_110101</name>
</gene>
<evidence type="ECO:0008006" key="4">
    <source>
        <dbReference type="Google" id="ProtNLM"/>
    </source>
</evidence>
<evidence type="ECO:0000313" key="3">
    <source>
        <dbReference type="Proteomes" id="UP000199207"/>
    </source>
</evidence>
<accession>A0A1I1PWI1</accession>
<evidence type="ECO:0000256" key="1">
    <source>
        <dbReference type="SAM" id="MobiDB-lite"/>
    </source>
</evidence>
<dbReference type="Pfam" id="PF25673">
    <property type="entry name" value="Terminase_7"/>
    <property type="match status" value="1"/>
</dbReference>
<feature type="region of interest" description="Disordered" evidence="1">
    <location>
        <begin position="117"/>
        <end position="145"/>
    </location>
</feature>
<reference evidence="2 3" key="1">
    <citation type="submission" date="2016-10" db="EMBL/GenBank/DDBJ databases">
        <authorList>
            <person name="de Groot N.N."/>
        </authorList>
    </citation>
    <scope>NUCLEOTIDE SEQUENCE [LARGE SCALE GENOMIC DNA]</scope>
    <source>
        <strain evidence="2 3">CGMCC 4.5739</strain>
    </source>
</reference>
<sequence>MAGFGPPPSENKRRRNADTFEGFETTVPTDSGEELRGPELPHAALYGPQTIAWYDTWRRSPQSAAFLPTDWQRLLMLAPLVDAYFLEPSTKLLAEIRLNEGLLGATHTDRLRARIKVEAPKPKPAAPPAGVADLTSRRRRLTDAS</sequence>
<dbReference type="InterPro" id="IPR057972">
    <property type="entry name" value="Terminase_7"/>
</dbReference>
<dbReference type="AlphaFoldDB" id="A0A1I1PWI1"/>
<dbReference type="RefSeq" id="WP_093839941.1">
    <property type="nucleotide sequence ID" value="NZ_FOLM01000010.1"/>
</dbReference>
<dbReference type="STRING" id="910347.SAMN05421773_110101"/>
<feature type="region of interest" description="Disordered" evidence="1">
    <location>
        <begin position="1"/>
        <end position="40"/>
    </location>
</feature>
<organism evidence="2 3">
    <name type="scientific">Streptomyces aidingensis</name>
    <dbReference type="NCBI Taxonomy" id="910347"/>
    <lineage>
        <taxon>Bacteria</taxon>
        <taxon>Bacillati</taxon>
        <taxon>Actinomycetota</taxon>
        <taxon>Actinomycetes</taxon>
        <taxon>Kitasatosporales</taxon>
        <taxon>Streptomycetaceae</taxon>
        <taxon>Streptomyces</taxon>
    </lineage>
</organism>
<keyword evidence="3" id="KW-1185">Reference proteome</keyword>